<evidence type="ECO:0000313" key="9">
    <source>
        <dbReference type="Proteomes" id="UP000616885"/>
    </source>
</evidence>
<feature type="transmembrane region" description="Helical" evidence="6">
    <location>
        <begin position="335"/>
        <end position="353"/>
    </location>
</feature>
<evidence type="ECO:0000256" key="6">
    <source>
        <dbReference type="SAM" id="Phobius"/>
    </source>
</evidence>
<dbReference type="Proteomes" id="UP000616885">
    <property type="component" value="Unassembled WGS sequence"/>
</dbReference>
<sequence>MRPGSARQIGSKTRPSKRSVYPPPRLETDGRSVLLISHLHPQHTSSPISTHHAMDDEKRPVDSLPSGTESSQDSPDLEGHHVLGQEISHVESVWVADGLPLMREAAMVFVVCMAQFTTQSAFLATLILLREIGSSFGVEDPPSLAWLVAGFSLTIGTFILFSGRLGDVFGYKRMLLIGFGWFSVWSMVAGLSVYSNYKLAVIARVFQGIGPAITLPNGVAIFGASYPPGHRKAMVFAFFGAVAPIGAIFGGLFGSLLNLVWWPWAQWVLAIWLLVLVVLGHFALPEIPRKHSLPTGWKDWVVSLDLPGAVVGVAALILFNFAWTQAPISGWVTPTALVPLILGLVLFVVFGYIEFRLSPQPLLPFDAVTVDTAFVLAALVCGWATFGIWTLYLVQILQDIRGLSPLLTVGWMSPVTIVGALAAVVTGKLLGPWQVRPSVVMTMALTAFTVGVILTVTAPTDQIYWGQIFFAILVMPFGMDMSFPAATLILSNIVAKHHQGVGASLVNTVVNYGIALGVGFAGTVEVHVHGTASTPEEKLRGYRGGLWMGVGLAAAGMMICVVFVLRDFLIKRKN</sequence>
<feature type="transmembrane region" description="Helical" evidence="6">
    <location>
        <begin position="235"/>
        <end position="258"/>
    </location>
</feature>
<feature type="transmembrane region" description="Helical" evidence="6">
    <location>
        <begin position="406"/>
        <end position="427"/>
    </location>
</feature>
<feature type="transmembrane region" description="Helical" evidence="6">
    <location>
        <begin position="264"/>
        <end position="284"/>
    </location>
</feature>
<feature type="transmembrane region" description="Helical" evidence="6">
    <location>
        <begin position="544"/>
        <end position="565"/>
    </location>
</feature>
<dbReference type="EMBL" id="JADCTT010000002">
    <property type="protein sequence ID" value="KAF9757101.1"/>
    <property type="molecule type" value="Genomic_DNA"/>
</dbReference>
<feature type="region of interest" description="Disordered" evidence="5">
    <location>
        <begin position="1"/>
        <end position="79"/>
    </location>
</feature>
<dbReference type="InterPro" id="IPR036259">
    <property type="entry name" value="MFS_trans_sf"/>
</dbReference>
<organism evidence="8 9">
    <name type="scientific">Bionectria ochroleuca</name>
    <name type="common">Gliocladium roseum</name>
    <dbReference type="NCBI Taxonomy" id="29856"/>
    <lineage>
        <taxon>Eukaryota</taxon>
        <taxon>Fungi</taxon>
        <taxon>Dikarya</taxon>
        <taxon>Ascomycota</taxon>
        <taxon>Pezizomycotina</taxon>
        <taxon>Sordariomycetes</taxon>
        <taxon>Hypocreomycetidae</taxon>
        <taxon>Hypocreales</taxon>
        <taxon>Bionectriaceae</taxon>
        <taxon>Clonostachys</taxon>
    </lineage>
</organism>
<feature type="transmembrane region" description="Helical" evidence="6">
    <location>
        <begin position="464"/>
        <end position="490"/>
    </location>
</feature>
<feature type="compositionally biased region" description="Basic and acidic residues" evidence="5">
    <location>
        <begin position="52"/>
        <end position="61"/>
    </location>
</feature>
<dbReference type="PANTHER" id="PTHR42718">
    <property type="entry name" value="MAJOR FACILITATOR SUPERFAMILY MULTIDRUG TRANSPORTER MFSC"/>
    <property type="match status" value="1"/>
</dbReference>
<feature type="compositionally biased region" description="Polar residues" evidence="5">
    <location>
        <begin position="65"/>
        <end position="74"/>
    </location>
</feature>
<keyword evidence="3 6" id="KW-1133">Transmembrane helix</keyword>
<dbReference type="CDD" id="cd17476">
    <property type="entry name" value="MFS_Amf1_MDR_like"/>
    <property type="match status" value="1"/>
</dbReference>
<evidence type="ECO:0000256" key="2">
    <source>
        <dbReference type="ARBA" id="ARBA00022692"/>
    </source>
</evidence>
<dbReference type="PROSITE" id="PS50850">
    <property type="entry name" value="MFS"/>
    <property type="match status" value="1"/>
</dbReference>
<evidence type="ECO:0000313" key="8">
    <source>
        <dbReference type="EMBL" id="KAF9757101.1"/>
    </source>
</evidence>
<feature type="transmembrane region" description="Helical" evidence="6">
    <location>
        <begin position="439"/>
        <end position="458"/>
    </location>
</feature>
<reference evidence="8" key="1">
    <citation type="submission" date="2020-10" db="EMBL/GenBank/DDBJ databases">
        <title>High-Quality Genome Resource of Clonostachys rosea strain S41 by Oxford Nanopore Long-Read Sequencing.</title>
        <authorList>
            <person name="Wang H."/>
        </authorList>
    </citation>
    <scope>NUCLEOTIDE SEQUENCE</scope>
    <source>
        <strain evidence="8">S41</strain>
    </source>
</reference>
<dbReference type="InterPro" id="IPR011701">
    <property type="entry name" value="MFS"/>
</dbReference>
<feature type="transmembrane region" description="Helical" evidence="6">
    <location>
        <begin position="174"/>
        <end position="195"/>
    </location>
</feature>
<comment type="subcellular location">
    <subcellularLocation>
        <location evidence="1">Membrane</location>
        <topology evidence="1">Multi-pass membrane protein</topology>
    </subcellularLocation>
</comment>
<keyword evidence="4 6" id="KW-0472">Membrane</keyword>
<feature type="transmembrane region" description="Helical" evidence="6">
    <location>
        <begin position="373"/>
        <end position="394"/>
    </location>
</feature>
<dbReference type="Pfam" id="PF07690">
    <property type="entry name" value="MFS_1"/>
    <property type="match status" value="1"/>
</dbReference>
<keyword evidence="2 6" id="KW-0812">Transmembrane</keyword>
<feature type="transmembrane region" description="Helical" evidence="6">
    <location>
        <begin position="106"/>
        <end position="129"/>
    </location>
</feature>
<dbReference type="AlphaFoldDB" id="A0A8H7NJF4"/>
<dbReference type="InterPro" id="IPR020846">
    <property type="entry name" value="MFS_dom"/>
</dbReference>
<accession>A0A8H7NJF4</accession>
<feature type="domain" description="Major facilitator superfamily (MFS) profile" evidence="7">
    <location>
        <begin position="107"/>
        <end position="574"/>
    </location>
</feature>
<evidence type="ECO:0000256" key="3">
    <source>
        <dbReference type="ARBA" id="ARBA00022989"/>
    </source>
</evidence>
<protein>
    <recommendedName>
        <fullName evidence="7">Major facilitator superfamily (MFS) profile domain-containing protein</fullName>
    </recommendedName>
</protein>
<evidence type="ECO:0000256" key="5">
    <source>
        <dbReference type="SAM" id="MobiDB-lite"/>
    </source>
</evidence>
<proteinExistence type="predicted"/>
<gene>
    <name evidence="8" type="ORF">IM811_008045</name>
</gene>
<comment type="caution">
    <text evidence="8">The sequence shown here is derived from an EMBL/GenBank/DDBJ whole genome shotgun (WGS) entry which is preliminary data.</text>
</comment>
<feature type="transmembrane region" description="Helical" evidence="6">
    <location>
        <begin position="304"/>
        <end position="323"/>
    </location>
</feature>
<evidence type="ECO:0000256" key="4">
    <source>
        <dbReference type="ARBA" id="ARBA00023136"/>
    </source>
</evidence>
<feature type="transmembrane region" description="Helical" evidence="6">
    <location>
        <begin position="144"/>
        <end position="162"/>
    </location>
</feature>
<dbReference type="PANTHER" id="PTHR42718:SF1">
    <property type="entry name" value="LOW AFFINITY AMMONIUM TRANSPORTER"/>
    <property type="match status" value="1"/>
</dbReference>
<evidence type="ECO:0000259" key="7">
    <source>
        <dbReference type="PROSITE" id="PS50850"/>
    </source>
</evidence>
<feature type="transmembrane region" description="Helical" evidence="6">
    <location>
        <begin position="201"/>
        <end position="223"/>
    </location>
</feature>
<evidence type="ECO:0000256" key="1">
    <source>
        <dbReference type="ARBA" id="ARBA00004141"/>
    </source>
</evidence>
<feature type="transmembrane region" description="Helical" evidence="6">
    <location>
        <begin position="502"/>
        <end position="524"/>
    </location>
</feature>
<name>A0A8H7NJF4_BIOOC</name>
<dbReference type="SUPFAM" id="SSF103473">
    <property type="entry name" value="MFS general substrate transporter"/>
    <property type="match status" value="1"/>
</dbReference>
<dbReference type="Gene3D" id="1.20.1250.20">
    <property type="entry name" value="MFS general substrate transporter like domains"/>
    <property type="match status" value="2"/>
</dbReference>
<dbReference type="GO" id="GO:0022857">
    <property type="term" value="F:transmembrane transporter activity"/>
    <property type="evidence" value="ECO:0007669"/>
    <property type="project" value="InterPro"/>
</dbReference>
<dbReference type="GO" id="GO:0016020">
    <property type="term" value="C:membrane"/>
    <property type="evidence" value="ECO:0007669"/>
    <property type="project" value="UniProtKB-SubCell"/>
</dbReference>